<protein>
    <submittedName>
        <fullName evidence="2">Uncharacterized protein</fullName>
    </submittedName>
</protein>
<keyword evidence="3" id="KW-1185">Reference proteome</keyword>
<feature type="transmembrane region" description="Helical" evidence="1">
    <location>
        <begin position="312"/>
        <end position="335"/>
    </location>
</feature>
<organism evidence="2 3">
    <name type="scientific">Ascobolus immersus RN42</name>
    <dbReference type="NCBI Taxonomy" id="1160509"/>
    <lineage>
        <taxon>Eukaryota</taxon>
        <taxon>Fungi</taxon>
        <taxon>Dikarya</taxon>
        <taxon>Ascomycota</taxon>
        <taxon>Pezizomycotina</taxon>
        <taxon>Pezizomycetes</taxon>
        <taxon>Pezizales</taxon>
        <taxon>Ascobolaceae</taxon>
        <taxon>Ascobolus</taxon>
    </lineage>
</organism>
<keyword evidence="1" id="KW-1133">Transmembrane helix</keyword>
<keyword evidence="1" id="KW-0472">Membrane</keyword>
<dbReference type="EMBL" id="ML119803">
    <property type="protein sequence ID" value="RPA74010.1"/>
    <property type="molecule type" value="Genomic_DNA"/>
</dbReference>
<evidence type="ECO:0000313" key="3">
    <source>
        <dbReference type="Proteomes" id="UP000275078"/>
    </source>
</evidence>
<dbReference type="Proteomes" id="UP000275078">
    <property type="component" value="Unassembled WGS sequence"/>
</dbReference>
<sequence>MSVFTAGQLLELRSLIGEKSLETWQKDAIKPEVFNVFNPDVCSTNTRNINRYSDQSASYQKGCQISEAIVGRIQTPKMIENYLQGSAQGAFFTKLTDAQRKAMRDDEFLYSWKGFLKGCFGVNAASALSRLNACTFGIDHLCLGEQLSKSTGINDMDAILKVVWNGLALELKTSVACPSKDETSDVFHQRLQQLEATWKQALLPPPSQALAGTHHYLQYRSPGTQYHRSNHPSAWHTGPSTPANFRAMEWDTATAKEDSIGQWADSNITDMNPEAAHVAVYVFVENYSIIQITQTNKFFRNNSTLLSILTDILIILPGLVVSGNLFRVILLIMMLKMSISDRIGMRKLISPRPKKHIWLRRLKVGKLSKARPALTYITMITLMNYYIPEHNTALQPIRVASFIRDFHLVPYLSCKILIGIAISGPEEFIFNFGAQTVTFPHSENLIALISVMKLGAPGKVPPPSRTIQAAEHQVIAPFDTTYVHIST</sequence>
<gene>
    <name evidence="2" type="ORF">BJ508DRAFT_313257</name>
</gene>
<accession>A0A3N4HQE3</accession>
<evidence type="ECO:0000256" key="1">
    <source>
        <dbReference type="SAM" id="Phobius"/>
    </source>
</evidence>
<name>A0A3N4HQE3_ASCIM</name>
<reference evidence="2 3" key="1">
    <citation type="journal article" date="2018" name="Nat. Ecol. Evol.">
        <title>Pezizomycetes genomes reveal the molecular basis of ectomycorrhizal truffle lifestyle.</title>
        <authorList>
            <person name="Murat C."/>
            <person name="Payen T."/>
            <person name="Noel B."/>
            <person name="Kuo A."/>
            <person name="Morin E."/>
            <person name="Chen J."/>
            <person name="Kohler A."/>
            <person name="Krizsan K."/>
            <person name="Balestrini R."/>
            <person name="Da Silva C."/>
            <person name="Montanini B."/>
            <person name="Hainaut M."/>
            <person name="Levati E."/>
            <person name="Barry K.W."/>
            <person name="Belfiori B."/>
            <person name="Cichocki N."/>
            <person name="Clum A."/>
            <person name="Dockter R.B."/>
            <person name="Fauchery L."/>
            <person name="Guy J."/>
            <person name="Iotti M."/>
            <person name="Le Tacon F."/>
            <person name="Lindquist E.A."/>
            <person name="Lipzen A."/>
            <person name="Malagnac F."/>
            <person name="Mello A."/>
            <person name="Molinier V."/>
            <person name="Miyauchi S."/>
            <person name="Poulain J."/>
            <person name="Riccioni C."/>
            <person name="Rubini A."/>
            <person name="Sitrit Y."/>
            <person name="Splivallo R."/>
            <person name="Traeger S."/>
            <person name="Wang M."/>
            <person name="Zifcakova L."/>
            <person name="Wipf D."/>
            <person name="Zambonelli A."/>
            <person name="Paolocci F."/>
            <person name="Nowrousian M."/>
            <person name="Ottonello S."/>
            <person name="Baldrian P."/>
            <person name="Spatafora J.W."/>
            <person name="Henrissat B."/>
            <person name="Nagy L.G."/>
            <person name="Aury J.M."/>
            <person name="Wincker P."/>
            <person name="Grigoriev I.V."/>
            <person name="Bonfante P."/>
            <person name="Martin F.M."/>
        </authorList>
    </citation>
    <scope>NUCLEOTIDE SEQUENCE [LARGE SCALE GENOMIC DNA]</scope>
    <source>
        <strain evidence="2 3">RN42</strain>
    </source>
</reference>
<proteinExistence type="predicted"/>
<evidence type="ECO:0000313" key="2">
    <source>
        <dbReference type="EMBL" id="RPA74010.1"/>
    </source>
</evidence>
<keyword evidence="1" id="KW-0812">Transmembrane</keyword>
<dbReference type="AlphaFoldDB" id="A0A3N4HQE3"/>